<dbReference type="InterPro" id="IPR011761">
    <property type="entry name" value="ATP-grasp"/>
</dbReference>
<dbReference type="EMBL" id="UINC01019703">
    <property type="protein sequence ID" value="SVA83446.1"/>
    <property type="molecule type" value="Genomic_DNA"/>
</dbReference>
<reference evidence="3" key="1">
    <citation type="submission" date="2018-05" db="EMBL/GenBank/DDBJ databases">
        <authorList>
            <person name="Lanie J.A."/>
            <person name="Ng W.-L."/>
            <person name="Kazmierczak K.M."/>
            <person name="Andrzejewski T.M."/>
            <person name="Davidsen T.M."/>
            <person name="Wayne K.J."/>
            <person name="Tettelin H."/>
            <person name="Glass J.I."/>
            <person name="Rusch D."/>
            <person name="Podicherti R."/>
            <person name="Tsui H.-C.T."/>
            <person name="Winkler M.E."/>
        </authorList>
    </citation>
    <scope>NUCLEOTIDE SEQUENCE</scope>
</reference>
<keyword evidence="1" id="KW-1133">Transmembrane helix</keyword>
<accession>A0A381Z2C0</accession>
<dbReference type="Gene3D" id="3.30.470.20">
    <property type="entry name" value="ATP-grasp fold, B domain"/>
    <property type="match status" value="1"/>
</dbReference>
<dbReference type="GO" id="GO:0046872">
    <property type="term" value="F:metal ion binding"/>
    <property type="evidence" value="ECO:0007669"/>
    <property type="project" value="InterPro"/>
</dbReference>
<name>A0A381Z2C0_9ZZZZ</name>
<keyword evidence="1" id="KW-0472">Membrane</keyword>
<dbReference type="Pfam" id="PF02786">
    <property type="entry name" value="CPSase_L_D2"/>
    <property type="match status" value="1"/>
</dbReference>
<dbReference type="SUPFAM" id="SSF56059">
    <property type="entry name" value="Glutathione synthetase ATP-binding domain-like"/>
    <property type="match status" value="1"/>
</dbReference>
<feature type="domain" description="ATP-grasp" evidence="2">
    <location>
        <begin position="75"/>
        <end position="315"/>
    </location>
</feature>
<feature type="non-terminal residue" evidence="3">
    <location>
        <position position="359"/>
    </location>
</feature>
<evidence type="ECO:0000313" key="3">
    <source>
        <dbReference type="EMBL" id="SVA83446.1"/>
    </source>
</evidence>
<dbReference type="InterPro" id="IPR005479">
    <property type="entry name" value="CPAse_ATP-bd"/>
</dbReference>
<feature type="non-terminal residue" evidence="3">
    <location>
        <position position="1"/>
    </location>
</feature>
<dbReference type="PROSITE" id="PS50975">
    <property type="entry name" value="ATP_GRASP"/>
    <property type="match status" value="1"/>
</dbReference>
<evidence type="ECO:0000256" key="1">
    <source>
        <dbReference type="SAM" id="Phobius"/>
    </source>
</evidence>
<keyword evidence="1" id="KW-0812">Transmembrane</keyword>
<sequence length="359" mass="41125">MLWRRWRLTVGWFKRWLIWEFWPPWLFYLPIIPWVFLQSLRYLGPLKATSVNPGISAYGRFLLNTKSDKLSGFSPEYVAPFELLNSKDKSSVRTEAALNFAKKHKFPVVLKPDLGGRGAGVWIIKNIEQLKADIELIDYDAIIQAYIPGVEYGIFWIKHPREKEGQVVSITEKQLPKVTGDGKKTLEELVLTHPRSVCMARNHLAYLSGRLDYIPKDGEKVLIGEIGTHSLGALFVDGNQIHTPALASRFSSIARSHEGFYFGRFDVRAPSVEHLKAGKEIKILELNALFGEMTHIWDSRLGLLNAWSTLCKQWSQAYSIGAYNRSQGAPKARYRDALKETWNVWRLNHHHKRATSLRG</sequence>
<gene>
    <name evidence="3" type="ORF">METZ01_LOCUS136300</name>
</gene>
<organism evidence="3">
    <name type="scientific">marine metagenome</name>
    <dbReference type="NCBI Taxonomy" id="408172"/>
    <lineage>
        <taxon>unclassified sequences</taxon>
        <taxon>metagenomes</taxon>
        <taxon>ecological metagenomes</taxon>
    </lineage>
</organism>
<dbReference type="GO" id="GO:0005524">
    <property type="term" value="F:ATP binding"/>
    <property type="evidence" value="ECO:0007669"/>
    <property type="project" value="InterPro"/>
</dbReference>
<dbReference type="AlphaFoldDB" id="A0A381Z2C0"/>
<proteinExistence type="predicted"/>
<protein>
    <recommendedName>
        <fullName evidence="2">ATP-grasp domain-containing protein</fullName>
    </recommendedName>
</protein>
<evidence type="ECO:0000259" key="2">
    <source>
        <dbReference type="PROSITE" id="PS50975"/>
    </source>
</evidence>
<feature type="transmembrane region" description="Helical" evidence="1">
    <location>
        <begin position="16"/>
        <end position="37"/>
    </location>
</feature>